<dbReference type="InterPro" id="IPR013431">
    <property type="entry name" value="Delta_60_rpt"/>
</dbReference>
<dbReference type="Gene3D" id="2.120.10.80">
    <property type="entry name" value="Kelch-type beta propeller"/>
    <property type="match status" value="1"/>
</dbReference>
<dbReference type="EMBL" id="AOGX02000022">
    <property type="protein sequence ID" value="EOQ88533.1"/>
    <property type="molecule type" value="Genomic_DNA"/>
</dbReference>
<dbReference type="SUPFAM" id="SSF50998">
    <property type="entry name" value="Quinoprotein alcohol dehydrogenase-like"/>
    <property type="match status" value="1"/>
</dbReference>
<comment type="caution">
    <text evidence="1">The sequence shown here is derived from an EMBL/GenBank/DDBJ whole genome shotgun (WGS) entry which is preliminary data.</text>
</comment>
<name>A0A5E8HCM7_9LEPT</name>
<organism evidence="1 2">
    <name type="scientific">Leptospira yanagawae serovar Saopaulo str. Sao Paulo = ATCC 700523</name>
    <dbReference type="NCBI Taxonomy" id="1249483"/>
    <lineage>
        <taxon>Bacteria</taxon>
        <taxon>Pseudomonadati</taxon>
        <taxon>Spirochaetota</taxon>
        <taxon>Spirochaetia</taxon>
        <taxon>Leptospirales</taxon>
        <taxon>Leptospiraceae</taxon>
        <taxon>Leptospira</taxon>
    </lineage>
</organism>
<dbReference type="STRING" id="1249483.LEP1GSC202_2255"/>
<dbReference type="GO" id="GO:1902929">
    <property type="term" value="C:plasma membrane of growing cell tip"/>
    <property type="evidence" value="ECO:0007669"/>
    <property type="project" value="TreeGrafter"/>
</dbReference>
<dbReference type="InterPro" id="IPR011047">
    <property type="entry name" value="Quinoprotein_ADH-like_sf"/>
</dbReference>
<reference evidence="1 2" key="1">
    <citation type="submission" date="2013-04" db="EMBL/GenBank/DDBJ databases">
        <authorList>
            <person name="Harkins D.M."/>
            <person name="Durkin A.S."/>
            <person name="Brinkac L.M."/>
            <person name="Haft D.H."/>
            <person name="Selengut J.D."/>
            <person name="Sanka R."/>
            <person name="DePew J."/>
            <person name="Purushe J."/>
            <person name="Hartskeerl R.A."/>
            <person name="Ahmed A."/>
            <person name="van der Linden H."/>
            <person name="Goris M.G.A."/>
            <person name="Vinetz J.M."/>
            <person name="Sutton G.G."/>
            <person name="Nierman W.C."/>
            <person name="Fouts D.E."/>
        </authorList>
    </citation>
    <scope>NUCLEOTIDE SEQUENCE [LARGE SCALE GENOMIC DNA]</scope>
    <source>
        <strain evidence="1 2">Sao Paulo</strain>
    </source>
</reference>
<evidence type="ECO:0000313" key="2">
    <source>
        <dbReference type="Proteomes" id="UP000013996"/>
    </source>
</evidence>
<evidence type="ECO:0000313" key="1">
    <source>
        <dbReference type="EMBL" id="EOQ88533.1"/>
    </source>
</evidence>
<proteinExistence type="predicted"/>
<dbReference type="Proteomes" id="UP000013996">
    <property type="component" value="Unassembled WGS sequence"/>
</dbReference>
<dbReference type="Pfam" id="PF17164">
    <property type="entry name" value="DUF5122"/>
    <property type="match status" value="2"/>
</dbReference>
<sequence length="709" mass="77062">MGVSATDIFSAAISNGKIYIGGLFTQLAVTTGGGAFVWSDSAKPIGSTYCPQLDLYDENLTGSGTISEAVMDPDGNLYILGKFTHVQSFPRRNLAKIKPNCQLDLAFDAKINDTSAIFYDLLYLEGRIFFSGSFQTSTGALTNYPTPTIRHHVASVNAITGLMDDWAPNVSGVDVRCMETDGTFIYIGGGFTAINSNGVGNIGKLHKDNGTTFYPIVDADGTVNAMLIRNGILYVGGVFSTLNASATSRSKIAAIELATNTVLPAFSSINIFGNAVYAILAYNDELYIGGEITGPRFGLLKTDLNGNVLAADYSIDGSQRNVYKLSLIDDKLYVFGFFETVRSEPKNHIFQLDLKSDTVTTWDPKFLNGNSELQGVALKFKENVIFLGGAFGAIDTTQRNYLAELDSQTGIPTDWNPNPNDLVSRLIISDKRLFLHGQFTIISDTARQTMAAYDLDSKSLLSWDPEFPPASVESMLIDGDTMYVGGNFTTVNGNPVNRLVKIDTIQGNLDTNFNPNPGNTVRSLQLLGDELYVVGQFNTIPNAATYLASVNRNSGTFIKTHTQSLTGFSAYGSFISDQRFIMSGQYQVTAPYNGFGLTFYQIPDLSTITPSSTFPSTSEFVRSIHQNQTKIYLGGNFPNFGGRTRNGLFSLNRNDLSINDWDAKLATGSTIYQVIAEGNVVYAFGNINAANQKYRAGMVKLDSETGNSY</sequence>
<dbReference type="InterPro" id="IPR015915">
    <property type="entry name" value="Kelch-typ_b-propeller"/>
</dbReference>
<dbReference type="SUPFAM" id="SSF50965">
    <property type="entry name" value="Galactose oxidase, central domain"/>
    <property type="match status" value="2"/>
</dbReference>
<dbReference type="AlphaFoldDB" id="A0A5E8HCM7"/>
<accession>A0A5E8HCM7</accession>
<dbReference type="PANTHER" id="PTHR31778">
    <property type="entry name" value="BUD SITE SELECTION PROTEIN RAX2"/>
    <property type="match status" value="1"/>
</dbReference>
<protein>
    <recommendedName>
        <fullName evidence="3">Beta-propeller repeat protein</fullName>
    </recommendedName>
</protein>
<dbReference type="InterPro" id="IPR011043">
    <property type="entry name" value="Gal_Oxase/kelch_b-propeller"/>
</dbReference>
<evidence type="ECO:0008006" key="3">
    <source>
        <dbReference type="Google" id="ProtNLM"/>
    </source>
</evidence>
<dbReference type="PANTHER" id="PTHR31778:SF2">
    <property type="entry name" value="BUD SITE SELECTION PROTEIN RAX2"/>
    <property type="match status" value="1"/>
</dbReference>
<gene>
    <name evidence="1" type="ORF">LEP1GSC202_2255</name>
</gene>